<gene>
    <name evidence="2" type="ORF">MCOR_21992</name>
</gene>
<proteinExistence type="predicted"/>
<dbReference type="AlphaFoldDB" id="A0A6J8BRU7"/>
<dbReference type="OrthoDB" id="5984022at2759"/>
<feature type="compositionally biased region" description="Basic and acidic residues" evidence="1">
    <location>
        <begin position="9"/>
        <end position="18"/>
    </location>
</feature>
<dbReference type="Proteomes" id="UP000507470">
    <property type="component" value="Unassembled WGS sequence"/>
</dbReference>
<reference evidence="2 3" key="1">
    <citation type="submission" date="2020-06" db="EMBL/GenBank/DDBJ databases">
        <authorList>
            <person name="Li R."/>
            <person name="Bekaert M."/>
        </authorList>
    </citation>
    <scope>NUCLEOTIDE SEQUENCE [LARGE SCALE GENOMIC DNA]</scope>
    <source>
        <strain evidence="3">wild</strain>
    </source>
</reference>
<feature type="region of interest" description="Disordered" evidence="1">
    <location>
        <begin position="1"/>
        <end position="33"/>
    </location>
</feature>
<evidence type="ECO:0000256" key="1">
    <source>
        <dbReference type="SAM" id="MobiDB-lite"/>
    </source>
</evidence>
<dbReference type="EMBL" id="CACVKT020003885">
    <property type="protein sequence ID" value="CAC5386573.1"/>
    <property type="molecule type" value="Genomic_DNA"/>
</dbReference>
<accession>A0A6J8BRU7</accession>
<organism evidence="2 3">
    <name type="scientific">Mytilus coruscus</name>
    <name type="common">Sea mussel</name>
    <dbReference type="NCBI Taxonomy" id="42192"/>
    <lineage>
        <taxon>Eukaryota</taxon>
        <taxon>Metazoa</taxon>
        <taxon>Spiralia</taxon>
        <taxon>Lophotrochozoa</taxon>
        <taxon>Mollusca</taxon>
        <taxon>Bivalvia</taxon>
        <taxon>Autobranchia</taxon>
        <taxon>Pteriomorphia</taxon>
        <taxon>Mytilida</taxon>
        <taxon>Mytiloidea</taxon>
        <taxon>Mytilidae</taxon>
        <taxon>Mytilinae</taxon>
        <taxon>Mytilus</taxon>
    </lineage>
</organism>
<evidence type="ECO:0000313" key="2">
    <source>
        <dbReference type="EMBL" id="CAC5386573.1"/>
    </source>
</evidence>
<sequence>MYTKEEEFDLRKQYDDLPNKNQENTMQKRTDLKGTYSFTKLPYHNRSEQMQPDGMHTIADVIGNVLDTVNGKDDTKKVRLCEQEFNRFKDTWVKENTVLTEQSTVSSSNEVGRKRKSVTKSNVQQKKKKSNDDEQCVLPPAPWRLDRTALAVADKRAQNLQYPPDFDYHSDKHFSKPWTPRTMHGKLQTITMHLLHHIPDGCPR</sequence>
<evidence type="ECO:0000313" key="3">
    <source>
        <dbReference type="Proteomes" id="UP000507470"/>
    </source>
</evidence>
<feature type="region of interest" description="Disordered" evidence="1">
    <location>
        <begin position="102"/>
        <end position="139"/>
    </location>
</feature>
<name>A0A6J8BRU7_MYTCO</name>
<protein>
    <submittedName>
        <fullName evidence="2">Uncharacterized protein</fullName>
    </submittedName>
</protein>
<keyword evidence="3" id="KW-1185">Reference proteome</keyword>